<dbReference type="SUPFAM" id="SSF53098">
    <property type="entry name" value="Ribonuclease H-like"/>
    <property type="match status" value="1"/>
</dbReference>
<keyword evidence="6" id="KW-1185">Reference proteome</keyword>
<dbReference type="InterPro" id="IPR051132">
    <property type="entry name" value="3-5_Exonuclease_domain"/>
</dbReference>
<dbReference type="Proteomes" id="UP001470230">
    <property type="component" value="Unassembled WGS sequence"/>
</dbReference>
<keyword evidence="1" id="KW-0540">Nuclease</keyword>
<name>A0ABR2IQ82_9EUKA</name>
<evidence type="ECO:0000259" key="4">
    <source>
        <dbReference type="PROSITE" id="PS00028"/>
    </source>
</evidence>
<comment type="caution">
    <text evidence="5">The sequence shown here is derived from an EMBL/GenBank/DDBJ whole genome shotgun (WGS) entry which is preliminary data.</text>
</comment>
<evidence type="ECO:0000313" key="6">
    <source>
        <dbReference type="Proteomes" id="UP001470230"/>
    </source>
</evidence>
<dbReference type="InterPro" id="IPR013087">
    <property type="entry name" value="Znf_C2H2_type"/>
</dbReference>
<evidence type="ECO:0000256" key="1">
    <source>
        <dbReference type="ARBA" id="ARBA00022722"/>
    </source>
</evidence>
<dbReference type="InterPro" id="IPR036397">
    <property type="entry name" value="RNaseH_sf"/>
</dbReference>
<dbReference type="EMBL" id="JAPFFF010000015">
    <property type="protein sequence ID" value="KAK8867125.1"/>
    <property type="molecule type" value="Genomic_DNA"/>
</dbReference>
<dbReference type="InterPro" id="IPR002562">
    <property type="entry name" value="3'-5'_exonuclease_dom"/>
</dbReference>
<keyword evidence="2" id="KW-0378">Hydrolase</keyword>
<dbReference type="PANTHER" id="PTHR13620:SF104">
    <property type="entry name" value="EXONUCLEASE 3'-5' DOMAIN-CONTAINING PROTEIN 2"/>
    <property type="match status" value="1"/>
</dbReference>
<proteinExistence type="predicted"/>
<feature type="compositionally biased region" description="Acidic residues" evidence="3">
    <location>
        <begin position="413"/>
        <end position="431"/>
    </location>
</feature>
<dbReference type="Gene3D" id="3.30.420.10">
    <property type="entry name" value="Ribonuclease H-like superfamily/Ribonuclease H"/>
    <property type="match status" value="1"/>
</dbReference>
<feature type="domain" description="C2H2-type" evidence="4">
    <location>
        <begin position="341"/>
        <end position="362"/>
    </location>
</feature>
<evidence type="ECO:0000256" key="2">
    <source>
        <dbReference type="ARBA" id="ARBA00022801"/>
    </source>
</evidence>
<protein>
    <recommendedName>
        <fullName evidence="4">C2H2-type domain-containing protein</fullName>
    </recommendedName>
</protein>
<dbReference type="PROSITE" id="PS00028">
    <property type="entry name" value="ZINC_FINGER_C2H2_1"/>
    <property type="match status" value="2"/>
</dbReference>
<gene>
    <name evidence="5" type="ORF">M9Y10_010097</name>
</gene>
<evidence type="ECO:0000313" key="5">
    <source>
        <dbReference type="EMBL" id="KAK8867125.1"/>
    </source>
</evidence>
<dbReference type="PANTHER" id="PTHR13620">
    <property type="entry name" value="3-5 EXONUCLEASE"/>
    <property type="match status" value="1"/>
</dbReference>
<feature type="region of interest" description="Disordered" evidence="3">
    <location>
        <begin position="413"/>
        <end position="438"/>
    </location>
</feature>
<reference evidence="5 6" key="1">
    <citation type="submission" date="2024-04" db="EMBL/GenBank/DDBJ databases">
        <title>Tritrichomonas musculus Genome.</title>
        <authorList>
            <person name="Alves-Ferreira E."/>
            <person name="Grigg M."/>
            <person name="Lorenzi H."/>
            <person name="Galac M."/>
        </authorList>
    </citation>
    <scope>NUCLEOTIDE SEQUENCE [LARGE SCALE GENOMIC DNA]</scope>
    <source>
        <strain evidence="5 6">EAF2021</strain>
    </source>
</reference>
<evidence type="ECO:0000256" key="3">
    <source>
        <dbReference type="SAM" id="MobiDB-lite"/>
    </source>
</evidence>
<feature type="domain" description="C2H2-type" evidence="4">
    <location>
        <begin position="595"/>
        <end position="616"/>
    </location>
</feature>
<organism evidence="5 6">
    <name type="scientific">Tritrichomonas musculus</name>
    <dbReference type="NCBI Taxonomy" id="1915356"/>
    <lineage>
        <taxon>Eukaryota</taxon>
        <taxon>Metamonada</taxon>
        <taxon>Parabasalia</taxon>
        <taxon>Tritrichomonadida</taxon>
        <taxon>Tritrichomonadidae</taxon>
        <taxon>Tritrichomonas</taxon>
    </lineage>
</organism>
<dbReference type="SMART" id="SM00355">
    <property type="entry name" value="ZnF_C2H2"/>
    <property type="match status" value="4"/>
</dbReference>
<dbReference type="Pfam" id="PF01612">
    <property type="entry name" value="DNA_pol_A_exo1"/>
    <property type="match status" value="1"/>
</dbReference>
<accession>A0ABR2IQ82</accession>
<dbReference type="InterPro" id="IPR012337">
    <property type="entry name" value="RNaseH-like_sf"/>
</dbReference>
<sequence length="626" mass="72565">MEFPEIHFGGDHPKLHSYKKFYWQPGETRQIEFYHNQIVPVTLLYTSDPTLYDKLSTLIDGKPISIDLEWTQPINHSPHPIELFQFSSSKGTIIVASHENRGYEQIAKFLHSSTFFGKGMSCDKKKLIECLGESFDDIEDIEKTRLQPNGLPINFESLTQMFLGQGTAKFKDHKVQRSDWSVRPLSILQILYGAHDSYAMLQVYRKIIEKYGEEIKVDLTKKSDKDKKKKKDKPKVEKKLECHFVDINGIINDNDNDNIDELLSENPPSYKEQLFNLCVKKGEKVKDEDSCFIEHSNEILPLLLPSQPKEKRNLVLERICLSADLIMRGIISSKGHDTFRCNICFKFLKDPIALIQHSFSRHLKEDENEENPKTNHNLDTKDVLLHFLIANKQVKCPFKVIFDDSELKKLAFEEEEDSDDSDSDSDSDEKDDNSKNIVPLTYNKSDGIKCCLCNSKFDSVELLRNHCWLHHSDLFVGLVTGKGLDKDKEEENKKLHKFGVFCIKHLNVADINSISLSIDCKLCNANAPAADKFFNHLFFRHQQFALVSKEQCAMWPIRYSEFSQQMEKQAKPYAKAFDYDELEKAHIYDRKGNKCVNCNVSFKNDEERDNHYMKNHLIYLPPQSEQ</sequence>